<keyword evidence="1" id="KW-0812">Transmembrane</keyword>
<keyword evidence="1" id="KW-1133">Transmembrane helix</keyword>
<dbReference type="AlphaFoldDB" id="A0A7W3J454"/>
<evidence type="ECO:0000313" key="2">
    <source>
        <dbReference type="EMBL" id="MBA8805849.1"/>
    </source>
</evidence>
<name>A0A7W3J454_9ACTN</name>
<comment type="caution">
    <text evidence="2">The sequence shown here is derived from an EMBL/GenBank/DDBJ whole genome shotgun (WGS) entry which is preliminary data.</text>
</comment>
<proteinExistence type="predicted"/>
<dbReference type="RefSeq" id="WP_182541865.1">
    <property type="nucleotide sequence ID" value="NZ_JACGXA010000003.1"/>
</dbReference>
<evidence type="ECO:0008006" key="4">
    <source>
        <dbReference type="Google" id="ProtNLM"/>
    </source>
</evidence>
<feature type="transmembrane region" description="Helical" evidence="1">
    <location>
        <begin position="40"/>
        <end position="60"/>
    </location>
</feature>
<dbReference type="EMBL" id="JACGXA010000003">
    <property type="protein sequence ID" value="MBA8805849.1"/>
    <property type="molecule type" value="Genomic_DNA"/>
</dbReference>
<dbReference type="Proteomes" id="UP000580910">
    <property type="component" value="Unassembled WGS sequence"/>
</dbReference>
<evidence type="ECO:0000313" key="3">
    <source>
        <dbReference type="Proteomes" id="UP000580910"/>
    </source>
</evidence>
<accession>A0A7W3J454</accession>
<evidence type="ECO:0000256" key="1">
    <source>
        <dbReference type="SAM" id="Phobius"/>
    </source>
</evidence>
<protein>
    <recommendedName>
        <fullName evidence="4">Phospholipase_D-nuclease N-terminal</fullName>
    </recommendedName>
</protein>
<reference evidence="2 3" key="1">
    <citation type="submission" date="2020-07" db="EMBL/GenBank/DDBJ databases">
        <title>Sequencing the genomes of 1000 actinobacteria strains.</title>
        <authorList>
            <person name="Klenk H.-P."/>
        </authorList>
    </citation>
    <scope>NUCLEOTIDE SEQUENCE [LARGE SCALE GENOMIC DNA]</scope>
    <source>
        <strain evidence="2 3">DSM 21349</strain>
    </source>
</reference>
<feature type="transmembrane region" description="Helical" evidence="1">
    <location>
        <begin position="15"/>
        <end position="33"/>
    </location>
</feature>
<sequence length="69" mass="7724">MRVLETNYLVPDGPFLLLLVVPLVFLLILPLGQALHRGRLGWAVAIVLLSPWAGICWWLFGRRKAVSTS</sequence>
<organism evidence="2 3">
    <name type="scientific">Nocardioides ginsengisegetis</name>
    <dbReference type="NCBI Taxonomy" id="661491"/>
    <lineage>
        <taxon>Bacteria</taxon>
        <taxon>Bacillati</taxon>
        <taxon>Actinomycetota</taxon>
        <taxon>Actinomycetes</taxon>
        <taxon>Propionibacteriales</taxon>
        <taxon>Nocardioidaceae</taxon>
        <taxon>Nocardioides</taxon>
    </lineage>
</organism>
<keyword evidence="3" id="KW-1185">Reference proteome</keyword>
<gene>
    <name evidence="2" type="ORF">FB382_004194</name>
</gene>
<keyword evidence="1" id="KW-0472">Membrane</keyword>